<evidence type="ECO:0008006" key="5">
    <source>
        <dbReference type="Google" id="ProtNLM"/>
    </source>
</evidence>
<dbReference type="EMBL" id="JACHJS010000001">
    <property type="protein sequence ID" value="MBB4968915.1"/>
    <property type="molecule type" value="Genomic_DNA"/>
</dbReference>
<dbReference type="AlphaFoldDB" id="A0A7W7WYY4"/>
<evidence type="ECO:0000313" key="4">
    <source>
        <dbReference type="Proteomes" id="UP000542674"/>
    </source>
</evidence>
<feature type="chain" id="PRO_5039016836" description="Small secreted protein" evidence="2">
    <location>
        <begin position="20"/>
        <end position="197"/>
    </location>
</feature>
<comment type="caution">
    <text evidence="3">The sequence shown here is derived from an EMBL/GenBank/DDBJ whole genome shotgun (WGS) entry which is preliminary data.</text>
</comment>
<feature type="signal peptide" evidence="2">
    <location>
        <begin position="1"/>
        <end position="19"/>
    </location>
</feature>
<keyword evidence="4" id="KW-1185">Reference proteome</keyword>
<evidence type="ECO:0000313" key="3">
    <source>
        <dbReference type="EMBL" id="MBB4968915.1"/>
    </source>
</evidence>
<evidence type="ECO:0000256" key="2">
    <source>
        <dbReference type="SAM" id="SignalP"/>
    </source>
</evidence>
<feature type="compositionally biased region" description="Basic and acidic residues" evidence="1">
    <location>
        <begin position="168"/>
        <end position="177"/>
    </location>
</feature>
<gene>
    <name evidence="3" type="ORF">F4559_006274</name>
</gene>
<accession>A0A7W7WYY4</accession>
<dbReference type="PROSITE" id="PS51257">
    <property type="entry name" value="PROKAR_LIPOPROTEIN"/>
    <property type="match status" value="1"/>
</dbReference>
<feature type="region of interest" description="Disordered" evidence="1">
    <location>
        <begin position="166"/>
        <end position="197"/>
    </location>
</feature>
<evidence type="ECO:0000256" key="1">
    <source>
        <dbReference type="SAM" id="MobiDB-lite"/>
    </source>
</evidence>
<sequence length="197" mass="19636">MRSRLVATLAVAAVLTACTGGGGGTAQSTSAKPDDSAAVAYMGKVCSAASAFVDAPKTPPGLAGDDPAKLKADMARYMGQMADAFTKSATALREVGPSPVGAGDSEVAAMATTFTDIAAAFADAKTKIEAADAGDPTGGLQAAGDAIAKMDEFVVPLRELDATPELKGAAEKAESCQKLRRVGRSEQPSPSAAAPTT</sequence>
<reference evidence="3 4" key="1">
    <citation type="submission" date="2020-08" db="EMBL/GenBank/DDBJ databases">
        <title>Sequencing the genomes of 1000 actinobacteria strains.</title>
        <authorList>
            <person name="Klenk H.-P."/>
        </authorList>
    </citation>
    <scope>NUCLEOTIDE SEQUENCE [LARGE SCALE GENOMIC DNA]</scope>
    <source>
        <strain evidence="3 4">DSM 45084</strain>
    </source>
</reference>
<protein>
    <recommendedName>
        <fullName evidence="5">Small secreted protein</fullName>
    </recommendedName>
</protein>
<dbReference type="RefSeq" id="WP_184674649.1">
    <property type="nucleotide sequence ID" value="NZ_BAABAI010000043.1"/>
</dbReference>
<name>A0A7W7WYY4_9PSEU</name>
<feature type="compositionally biased region" description="Polar residues" evidence="1">
    <location>
        <begin position="186"/>
        <end position="197"/>
    </location>
</feature>
<proteinExistence type="predicted"/>
<dbReference type="Proteomes" id="UP000542674">
    <property type="component" value="Unassembled WGS sequence"/>
</dbReference>
<organism evidence="3 4">
    <name type="scientific">Saccharothrix violaceirubra</name>
    <dbReference type="NCBI Taxonomy" id="413306"/>
    <lineage>
        <taxon>Bacteria</taxon>
        <taxon>Bacillati</taxon>
        <taxon>Actinomycetota</taxon>
        <taxon>Actinomycetes</taxon>
        <taxon>Pseudonocardiales</taxon>
        <taxon>Pseudonocardiaceae</taxon>
        <taxon>Saccharothrix</taxon>
    </lineage>
</organism>
<keyword evidence="2" id="KW-0732">Signal</keyword>